<protein>
    <submittedName>
        <fullName evidence="2">Uncharacterized protein</fullName>
    </submittedName>
</protein>
<dbReference type="AlphaFoldDB" id="C5KMN4"/>
<organism evidence="3">
    <name type="scientific">Perkinsus marinus (strain ATCC 50983 / TXsc)</name>
    <dbReference type="NCBI Taxonomy" id="423536"/>
    <lineage>
        <taxon>Eukaryota</taxon>
        <taxon>Sar</taxon>
        <taxon>Alveolata</taxon>
        <taxon>Perkinsozoa</taxon>
        <taxon>Perkinsea</taxon>
        <taxon>Perkinsida</taxon>
        <taxon>Perkinsidae</taxon>
        <taxon>Perkinsus</taxon>
    </lineage>
</organism>
<dbReference type="Proteomes" id="UP000007800">
    <property type="component" value="Unassembled WGS sequence"/>
</dbReference>
<reference evidence="2 3" key="1">
    <citation type="submission" date="2008-07" db="EMBL/GenBank/DDBJ databases">
        <authorList>
            <person name="El-Sayed N."/>
            <person name="Caler E."/>
            <person name="Inman J."/>
            <person name="Amedeo P."/>
            <person name="Hass B."/>
            <person name="Wortman J."/>
        </authorList>
    </citation>
    <scope>NUCLEOTIDE SEQUENCE [LARGE SCALE GENOMIC DNA]</scope>
    <source>
        <strain evidence="3">ATCC 50983 / TXsc</strain>
    </source>
</reference>
<accession>C5KMN4</accession>
<gene>
    <name evidence="2" type="ORF">Pmar_PMAR029256</name>
</gene>
<dbReference type="GeneID" id="9060152"/>
<evidence type="ECO:0000313" key="2">
    <source>
        <dbReference type="EMBL" id="EER14192.1"/>
    </source>
</evidence>
<dbReference type="EMBL" id="GG674496">
    <property type="protein sequence ID" value="EER14192.1"/>
    <property type="molecule type" value="Genomic_DNA"/>
</dbReference>
<name>C5KMN4_PERM5</name>
<feature type="region of interest" description="Disordered" evidence="1">
    <location>
        <begin position="26"/>
        <end position="50"/>
    </location>
</feature>
<evidence type="ECO:0000313" key="3">
    <source>
        <dbReference type="Proteomes" id="UP000007800"/>
    </source>
</evidence>
<evidence type="ECO:0000256" key="1">
    <source>
        <dbReference type="SAM" id="MobiDB-lite"/>
    </source>
</evidence>
<dbReference type="InParanoid" id="C5KMN4"/>
<proteinExistence type="predicted"/>
<keyword evidence="3" id="KW-1185">Reference proteome</keyword>
<dbReference type="RefSeq" id="XP_002782397.1">
    <property type="nucleotide sequence ID" value="XM_002782351.1"/>
</dbReference>
<sequence length="115" mass="12388">MTDENCVNVVPKGCDIYSRLVKGVLPPTPTEATTPHSGEDSPVSLGEEAHPLGGKRGDRFALFACRTSSNLLLIHCFNYHAHTHFTIYALWTGSAPPNCHVRCVGMSHLKASATA</sequence>